<comment type="subcellular location">
    <subcellularLocation>
        <location evidence="2">Cell membrane</location>
        <topology evidence="2">Multi-pass membrane protein</topology>
    </subcellularLocation>
</comment>
<evidence type="ECO:0000256" key="9">
    <source>
        <dbReference type="ARBA" id="ARBA00022777"/>
    </source>
</evidence>
<dbReference type="SMART" id="SM00388">
    <property type="entry name" value="HisKA"/>
    <property type="match status" value="1"/>
</dbReference>
<dbReference type="Pfam" id="PF02518">
    <property type="entry name" value="HATPase_c"/>
    <property type="match status" value="1"/>
</dbReference>
<keyword evidence="7 14" id="KW-0812">Transmembrane</keyword>
<feature type="transmembrane region" description="Helical" evidence="14">
    <location>
        <begin position="167"/>
        <end position="189"/>
    </location>
</feature>
<dbReference type="Proteomes" id="UP000199698">
    <property type="component" value="Unassembled WGS sequence"/>
</dbReference>
<comment type="catalytic activity">
    <reaction evidence="1">
        <text>ATP + protein L-histidine = ADP + protein N-phospho-L-histidine.</text>
        <dbReference type="EC" id="2.7.13.3"/>
    </reaction>
</comment>
<dbReference type="InterPro" id="IPR003660">
    <property type="entry name" value="HAMP_dom"/>
</dbReference>
<sequence length="460" mass="52902">MWLFDRLTIRIFTTFLLTVAFFLILIMVIPNLDSRNLTYLANKDKQIGNVLANQIENDLINVPKDSFRWWMRFIVVMDSYQKPGQFLFIVTPNEQIITAETKNLDLVKNFREKSKNVNDPAKKIYDSQEIIGPFLVHYSNAQYQLYILQQATDIQSQFVNFIFDHPFLLLTLTMLASSPVLLWLSWSIAKTAQRLKKAADQVAKGNLQEWPELEQIGSSEYKATGASFNHMLRELKRMQELQQRLFSDISHELRTPLTRLQLATALLRRKQGESSEVMRINAEALKLDSMIGDLLSLARQQYDNNEIREFNKIDLLFKQVLDNATFEAEQIGKKFTVTNLPTNHTILCYPIALCSALENVIRNAFRYSNEQIVISFIEKQQKITITIDDDGVGVAESELEQIFRPFYRTNEARDRESGGTGLGLAIVANAIIRNHGTVKAEKSHLGGLRIVIVLPIHQYR</sequence>
<keyword evidence="4" id="KW-1003">Cell membrane</keyword>
<evidence type="ECO:0000259" key="16">
    <source>
        <dbReference type="PROSITE" id="PS50885"/>
    </source>
</evidence>
<dbReference type="InterPro" id="IPR058125">
    <property type="entry name" value="CpxA"/>
</dbReference>
<dbReference type="FunFam" id="3.30.565.10:FF:000011">
    <property type="entry name" value="Sensor histidine kinase CpxA"/>
    <property type="match status" value="1"/>
</dbReference>
<organism evidence="17 18">
    <name type="scientific">Gilliamella intestini</name>
    <dbReference type="NCBI Taxonomy" id="1798183"/>
    <lineage>
        <taxon>Bacteria</taxon>
        <taxon>Pseudomonadati</taxon>
        <taxon>Pseudomonadota</taxon>
        <taxon>Gammaproteobacteria</taxon>
        <taxon>Orbales</taxon>
        <taxon>Orbaceae</taxon>
        <taxon>Gilliamella</taxon>
    </lineage>
</organism>
<evidence type="ECO:0000256" key="2">
    <source>
        <dbReference type="ARBA" id="ARBA00004651"/>
    </source>
</evidence>
<dbReference type="EMBL" id="FMBA01000004">
    <property type="protein sequence ID" value="SCB81497.1"/>
    <property type="molecule type" value="Genomic_DNA"/>
</dbReference>
<feature type="domain" description="Histidine kinase" evidence="15">
    <location>
        <begin position="248"/>
        <end position="458"/>
    </location>
</feature>
<dbReference type="InterPro" id="IPR003661">
    <property type="entry name" value="HisK_dim/P_dom"/>
</dbReference>
<dbReference type="NCBIfam" id="NF007007">
    <property type="entry name" value="PRK09470.1"/>
    <property type="match status" value="1"/>
</dbReference>
<dbReference type="AlphaFoldDB" id="A0A1C3ZGG2"/>
<evidence type="ECO:0000256" key="6">
    <source>
        <dbReference type="ARBA" id="ARBA00022679"/>
    </source>
</evidence>
<evidence type="ECO:0000256" key="10">
    <source>
        <dbReference type="ARBA" id="ARBA00022840"/>
    </source>
</evidence>
<dbReference type="InterPro" id="IPR038515">
    <property type="entry name" value="CpxA_peri_sf"/>
</dbReference>
<evidence type="ECO:0000256" key="4">
    <source>
        <dbReference type="ARBA" id="ARBA00022475"/>
    </source>
</evidence>
<dbReference type="InterPro" id="IPR050398">
    <property type="entry name" value="HssS/ArlS-like"/>
</dbReference>
<evidence type="ECO:0000256" key="11">
    <source>
        <dbReference type="ARBA" id="ARBA00022989"/>
    </source>
</evidence>
<dbReference type="PROSITE" id="PS50885">
    <property type="entry name" value="HAMP"/>
    <property type="match status" value="1"/>
</dbReference>
<evidence type="ECO:0000313" key="18">
    <source>
        <dbReference type="Proteomes" id="UP000199698"/>
    </source>
</evidence>
<evidence type="ECO:0000256" key="8">
    <source>
        <dbReference type="ARBA" id="ARBA00022741"/>
    </source>
</evidence>
<dbReference type="Gene3D" id="3.30.565.10">
    <property type="entry name" value="Histidine kinase-like ATPase, C-terminal domain"/>
    <property type="match status" value="1"/>
</dbReference>
<evidence type="ECO:0000256" key="13">
    <source>
        <dbReference type="ARBA" id="ARBA00023136"/>
    </source>
</evidence>
<gene>
    <name evidence="17" type="ORF">GA0061080_100497</name>
</gene>
<keyword evidence="10" id="KW-0067">ATP-binding</keyword>
<dbReference type="CDD" id="cd00082">
    <property type="entry name" value="HisKA"/>
    <property type="match status" value="1"/>
</dbReference>
<evidence type="ECO:0000256" key="14">
    <source>
        <dbReference type="SAM" id="Phobius"/>
    </source>
</evidence>
<protein>
    <recommendedName>
        <fullName evidence="3">histidine kinase</fullName>
        <ecNumber evidence="3">2.7.13.3</ecNumber>
    </recommendedName>
</protein>
<dbReference type="InterPro" id="IPR003594">
    <property type="entry name" value="HATPase_dom"/>
</dbReference>
<name>A0A1C3ZGG2_9GAMM</name>
<evidence type="ECO:0000256" key="3">
    <source>
        <dbReference type="ARBA" id="ARBA00012438"/>
    </source>
</evidence>
<dbReference type="InterPro" id="IPR005467">
    <property type="entry name" value="His_kinase_dom"/>
</dbReference>
<dbReference type="RefSeq" id="WP_091120166.1">
    <property type="nucleotide sequence ID" value="NZ_FMBA01000004.1"/>
</dbReference>
<reference evidence="18" key="1">
    <citation type="submission" date="2016-08" db="EMBL/GenBank/DDBJ databases">
        <authorList>
            <person name="Varghese N."/>
            <person name="Submissions Spin"/>
        </authorList>
    </citation>
    <scope>NUCLEOTIDE SEQUENCE [LARGE SCALE GENOMIC DNA]</scope>
    <source>
        <strain evidence="18">R-53144</strain>
    </source>
</reference>
<dbReference type="GO" id="GO:0005524">
    <property type="term" value="F:ATP binding"/>
    <property type="evidence" value="ECO:0007669"/>
    <property type="project" value="UniProtKB-KW"/>
</dbReference>
<dbReference type="GO" id="GO:0005886">
    <property type="term" value="C:plasma membrane"/>
    <property type="evidence" value="ECO:0007669"/>
    <property type="project" value="UniProtKB-SubCell"/>
</dbReference>
<keyword evidence="5" id="KW-0597">Phosphoprotein</keyword>
<dbReference type="PROSITE" id="PS50109">
    <property type="entry name" value="HIS_KIN"/>
    <property type="match status" value="1"/>
</dbReference>
<dbReference type="PRINTS" id="PR00344">
    <property type="entry name" value="BCTRLSENSOR"/>
</dbReference>
<dbReference type="InterPro" id="IPR036097">
    <property type="entry name" value="HisK_dim/P_sf"/>
</dbReference>
<keyword evidence="11 14" id="KW-1133">Transmembrane helix</keyword>
<dbReference type="InterPro" id="IPR004358">
    <property type="entry name" value="Sig_transdc_His_kin-like_C"/>
</dbReference>
<proteinExistence type="predicted"/>
<dbReference type="Pfam" id="PF00512">
    <property type="entry name" value="HisKA"/>
    <property type="match status" value="1"/>
</dbReference>
<feature type="domain" description="HAMP" evidence="16">
    <location>
        <begin position="186"/>
        <end position="240"/>
    </location>
</feature>
<evidence type="ECO:0000259" key="15">
    <source>
        <dbReference type="PROSITE" id="PS50109"/>
    </source>
</evidence>
<evidence type="ECO:0000256" key="12">
    <source>
        <dbReference type="ARBA" id="ARBA00023012"/>
    </source>
</evidence>
<keyword evidence="6" id="KW-0808">Transferase</keyword>
<dbReference type="PANTHER" id="PTHR45528:SF1">
    <property type="entry name" value="SENSOR HISTIDINE KINASE CPXA"/>
    <property type="match status" value="1"/>
</dbReference>
<dbReference type="CDD" id="cd06225">
    <property type="entry name" value="HAMP"/>
    <property type="match status" value="1"/>
</dbReference>
<dbReference type="EC" id="2.7.13.3" evidence="3"/>
<dbReference type="SUPFAM" id="SSF47384">
    <property type="entry name" value="Homodimeric domain of signal transducing histidine kinase"/>
    <property type="match status" value="1"/>
</dbReference>
<dbReference type="STRING" id="1798183.GA0061080_100497"/>
<keyword evidence="8" id="KW-0547">Nucleotide-binding</keyword>
<evidence type="ECO:0000313" key="17">
    <source>
        <dbReference type="EMBL" id="SCB81497.1"/>
    </source>
</evidence>
<dbReference type="OrthoDB" id="9804645at2"/>
<dbReference type="SMART" id="SM00304">
    <property type="entry name" value="HAMP"/>
    <property type="match status" value="1"/>
</dbReference>
<dbReference type="Gene3D" id="3.30.450.210">
    <property type="entry name" value="Two-component sensor protein CpxA, periplasmic domain"/>
    <property type="match status" value="1"/>
</dbReference>
<keyword evidence="13 14" id="KW-0472">Membrane</keyword>
<accession>A0A1C3ZGG2</accession>
<keyword evidence="12" id="KW-0902">Two-component regulatory system</keyword>
<keyword evidence="18" id="KW-1185">Reference proteome</keyword>
<feature type="transmembrane region" description="Helical" evidence="14">
    <location>
        <begin position="7"/>
        <end position="29"/>
    </location>
</feature>
<evidence type="ECO:0000256" key="7">
    <source>
        <dbReference type="ARBA" id="ARBA00022692"/>
    </source>
</evidence>
<keyword evidence="9 17" id="KW-0418">Kinase</keyword>
<dbReference type="SUPFAM" id="SSF55874">
    <property type="entry name" value="ATPase domain of HSP90 chaperone/DNA topoisomerase II/histidine kinase"/>
    <property type="match status" value="1"/>
</dbReference>
<evidence type="ECO:0000256" key="1">
    <source>
        <dbReference type="ARBA" id="ARBA00000085"/>
    </source>
</evidence>
<dbReference type="GO" id="GO:0000155">
    <property type="term" value="F:phosphorelay sensor kinase activity"/>
    <property type="evidence" value="ECO:0007669"/>
    <property type="project" value="InterPro"/>
</dbReference>
<dbReference type="Gene3D" id="1.10.287.130">
    <property type="match status" value="1"/>
</dbReference>
<evidence type="ECO:0000256" key="5">
    <source>
        <dbReference type="ARBA" id="ARBA00022553"/>
    </source>
</evidence>
<dbReference type="InterPro" id="IPR036890">
    <property type="entry name" value="HATPase_C_sf"/>
</dbReference>
<dbReference type="PANTHER" id="PTHR45528">
    <property type="entry name" value="SENSOR HISTIDINE KINASE CPXA"/>
    <property type="match status" value="1"/>
</dbReference>
<dbReference type="SMART" id="SM00387">
    <property type="entry name" value="HATPase_c"/>
    <property type="match status" value="1"/>
</dbReference>